<dbReference type="RefSeq" id="WP_002882073.1">
    <property type="nucleotide sequence ID" value="NZ_AMWK01000015.1"/>
</dbReference>
<evidence type="ECO:0000313" key="3">
    <source>
        <dbReference type="EMBL" id="ENY53682.1"/>
    </source>
</evidence>
<dbReference type="InterPro" id="IPR005151">
    <property type="entry name" value="Tail-specific_protease"/>
</dbReference>
<feature type="signal peptide" evidence="1">
    <location>
        <begin position="1"/>
        <end position="26"/>
    </location>
</feature>
<dbReference type="SUPFAM" id="SSF52096">
    <property type="entry name" value="ClpP/crotonase"/>
    <property type="match status" value="1"/>
</dbReference>
<dbReference type="Gene3D" id="3.90.226.10">
    <property type="entry name" value="2-enoyl-CoA Hydratase, Chain A, domain 1"/>
    <property type="match status" value="1"/>
</dbReference>
<keyword evidence="1" id="KW-0732">Signal</keyword>
<dbReference type="GO" id="GO:0007165">
    <property type="term" value="P:signal transduction"/>
    <property type="evidence" value="ECO:0007669"/>
    <property type="project" value="TreeGrafter"/>
</dbReference>
<feature type="chain" id="PRO_5004153267" description="Tail specific protease domain-containing protein" evidence="1">
    <location>
        <begin position="27"/>
        <end position="587"/>
    </location>
</feature>
<dbReference type="InterPro" id="IPR029045">
    <property type="entry name" value="ClpP/crotonase-like_dom_sf"/>
</dbReference>
<proteinExistence type="predicted"/>
<comment type="caution">
    <text evidence="3">The sequence shown here is derived from an EMBL/GenBank/DDBJ whole genome shotgun (WGS) entry which is preliminary data.</text>
</comment>
<evidence type="ECO:0000259" key="2">
    <source>
        <dbReference type="SMART" id="SM00245"/>
    </source>
</evidence>
<dbReference type="GO" id="GO:0004175">
    <property type="term" value="F:endopeptidase activity"/>
    <property type="evidence" value="ECO:0007669"/>
    <property type="project" value="TreeGrafter"/>
</dbReference>
<dbReference type="PANTHER" id="PTHR32060">
    <property type="entry name" value="TAIL-SPECIFIC PROTEASE"/>
    <property type="match status" value="1"/>
</dbReference>
<dbReference type="SMART" id="SM00245">
    <property type="entry name" value="TSPc"/>
    <property type="match status" value="1"/>
</dbReference>
<reference evidence="3 4" key="1">
    <citation type="journal article" date="2013" name="Genome Announc.">
        <title>Draft Genome Sequences of Mycoplasma alkalescens, Mycoplasma arginini, and Mycoplasma bovigenitalium, Three Species with Equivocal Pathogenic Status for Cattle.</title>
        <authorList>
            <person name="Manso-Silvan L."/>
            <person name="Tardy F."/>
            <person name="Baranowski E."/>
            <person name="Barre A."/>
            <person name="Blanchard A."/>
            <person name="Breton M."/>
            <person name="Couture C."/>
            <person name="Citti C."/>
            <person name="Dordet-Frisoni E."/>
            <person name="Dupuy V."/>
            <person name="Gaurivaud P."/>
            <person name="Jacob D."/>
            <person name="Lemaitre C."/>
            <person name="Nikolski M."/>
            <person name="Nouvel L.X."/>
            <person name="Poumarat F."/>
            <person name="Thebault P."/>
            <person name="Theil S."/>
            <person name="Thiaucourt F."/>
            <person name="Sirand-Pugnet P."/>
        </authorList>
    </citation>
    <scope>NUCLEOTIDE SEQUENCE [LARGE SCALE GENOMIC DNA]</scope>
    <source>
        <strain evidence="3 4">14918</strain>
    </source>
</reference>
<name>N9TZF2_9BACT</name>
<dbReference type="GO" id="GO:0008236">
    <property type="term" value="F:serine-type peptidase activity"/>
    <property type="evidence" value="ECO:0007669"/>
    <property type="project" value="InterPro"/>
</dbReference>
<protein>
    <recommendedName>
        <fullName evidence="2">Tail specific protease domain-containing protein</fullName>
    </recommendedName>
</protein>
<gene>
    <name evidence="3" type="ORF">MALK_6280</name>
</gene>
<sequence length="587" mass="68109">MKKQKTLKYFFSAAAFSLFPVALLSARCENTKPINDNHLEFEISKHGFKNFNKEYTIQERDDLLAYRIKNKNEMIYIDVDQFLNALSGLVDEESYNIKIDENNNEKIYEVIDTNGKILNKLVINWEKNTIFTPSSSFFFQILKARELTDSGRFLQTEYESKNEDDKGITFDLSKYKMDILYKDKKVLIPFSVFNTLFMSWAYNNIYFNGDTFTNVEAAVDIFPTDEKDDFKERIIKDAKISQLTPTKEEREANFNHLMFAMDYFYGLKQYKEIKSFEDWIGPSYKEKLLSINPEEFHQAYIDIFHKKLNELHTRINTLSYYDGYHEKHLRNRLKRPDDFGDYFNEFNNNRESLVKQFEEKFKKKISEFQPEDYIRYHGNTAIVTLLRFKDGTAEEIASKDAWKHDTYFLMRHLMAEVAKKPEIKNIVLDIAINGGGSVLSMIRTLGFMTDKPILNREYNVLDRRADLSKSKVDTNGDGKYDGDAYDKYNWSLLVGMNSFSAANQLTSIVKEMGIAKIIGQKSGGGMSAIMPIVLNDGTTITISSPNNAVQGENNQEIESGIEPDIKLDYKDFYNDAAIDQALNASRN</sequence>
<keyword evidence="4" id="KW-1185">Reference proteome</keyword>
<dbReference type="eggNOG" id="COG0793">
    <property type="taxonomic scope" value="Bacteria"/>
</dbReference>
<dbReference type="GO" id="GO:0030288">
    <property type="term" value="C:outer membrane-bounded periplasmic space"/>
    <property type="evidence" value="ECO:0007669"/>
    <property type="project" value="TreeGrafter"/>
</dbReference>
<dbReference type="Proteomes" id="UP000013137">
    <property type="component" value="Unassembled WGS sequence"/>
</dbReference>
<dbReference type="PATRIC" id="fig|1188234.3.peg.604"/>
<evidence type="ECO:0000313" key="4">
    <source>
        <dbReference type="Proteomes" id="UP000013137"/>
    </source>
</evidence>
<dbReference type="PANTHER" id="PTHR32060:SF30">
    <property type="entry name" value="CARBOXY-TERMINAL PROCESSING PROTEASE CTPA"/>
    <property type="match status" value="1"/>
</dbReference>
<feature type="domain" description="Tail specific protease" evidence="2">
    <location>
        <begin position="347"/>
        <end position="568"/>
    </location>
</feature>
<dbReference type="OrthoDB" id="2040956at2"/>
<dbReference type="GO" id="GO:0006508">
    <property type="term" value="P:proteolysis"/>
    <property type="evidence" value="ECO:0007669"/>
    <property type="project" value="InterPro"/>
</dbReference>
<organism evidence="3 4">
    <name type="scientific">Metamycoplasma alkalescens 14918</name>
    <dbReference type="NCBI Taxonomy" id="1188234"/>
    <lineage>
        <taxon>Bacteria</taxon>
        <taxon>Bacillati</taxon>
        <taxon>Mycoplasmatota</taxon>
        <taxon>Mycoplasmoidales</taxon>
        <taxon>Metamycoplasmataceae</taxon>
        <taxon>Metamycoplasma</taxon>
    </lineage>
</organism>
<dbReference type="EMBL" id="AMWK01000015">
    <property type="protein sequence ID" value="ENY53682.1"/>
    <property type="molecule type" value="Genomic_DNA"/>
</dbReference>
<accession>N9TZF2</accession>
<dbReference type="AlphaFoldDB" id="N9TZF2"/>
<evidence type="ECO:0000256" key="1">
    <source>
        <dbReference type="SAM" id="SignalP"/>
    </source>
</evidence>
<dbReference type="Pfam" id="PF03572">
    <property type="entry name" value="Peptidase_S41"/>
    <property type="match status" value="1"/>
</dbReference>